<dbReference type="EMBL" id="AP017378">
    <property type="protein sequence ID" value="BBD07555.1"/>
    <property type="molecule type" value="Genomic_DNA"/>
</dbReference>
<feature type="transmembrane region" description="Helical" evidence="1">
    <location>
        <begin position="132"/>
        <end position="159"/>
    </location>
</feature>
<dbReference type="KEGG" id="dfl:DFE_0829"/>
<feature type="transmembrane region" description="Helical" evidence="1">
    <location>
        <begin position="94"/>
        <end position="120"/>
    </location>
</feature>
<keyword evidence="3" id="KW-1185">Reference proteome</keyword>
<keyword evidence="1" id="KW-0812">Transmembrane</keyword>
<evidence type="ECO:0000256" key="1">
    <source>
        <dbReference type="SAM" id="Phobius"/>
    </source>
</evidence>
<proteinExistence type="predicted"/>
<dbReference type="OrthoDB" id="9800207at2"/>
<feature type="transmembrane region" description="Helical" evidence="1">
    <location>
        <begin position="165"/>
        <end position="188"/>
    </location>
</feature>
<reference evidence="2 3" key="1">
    <citation type="journal article" date="2018" name="Sci. Adv.">
        <title>Multi-heme cytochromes provide a pathway for survival in energy-limited environments.</title>
        <authorList>
            <person name="Deng X."/>
            <person name="Dohmae N."/>
            <person name="Nealson K.H."/>
            <person name="Hashimoto K."/>
            <person name="Okamoto A."/>
        </authorList>
    </citation>
    <scope>NUCLEOTIDE SEQUENCE [LARGE SCALE GENOMIC DNA]</scope>
    <source>
        <strain evidence="2 3">IS5</strain>
    </source>
</reference>
<evidence type="ECO:0000313" key="3">
    <source>
        <dbReference type="Proteomes" id="UP000269883"/>
    </source>
</evidence>
<dbReference type="RefSeq" id="WP_126376907.1">
    <property type="nucleotide sequence ID" value="NZ_AP017378.1"/>
</dbReference>
<dbReference type="AlphaFoldDB" id="A0A2Z6AWI1"/>
<keyword evidence="1" id="KW-1133">Transmembrane helix</keyword>
<protein>
    <recommendedName>
        <fullName evidence="4">Paraquat-inducible protein A</fullName>
    </recommendedName>
</protein>
<sequence>MKSRYIACHECDLLHHVREIPDGGSARCMRCDALLYRRKDNSIDQVLALTIAGLILFVLANAFPMLTMRLDANFQETTLLTGMQQLWNQGLPGLAGLVFLTTELVPLAKLLLLAYILIPIRMGILPPATGKVFRLVLALQPWAMMEVFMLGVLVAMVKLASTAEIIVGLALYAFGFLILILAGISSSLDPNEVWKRLEAR</sequence>
<keyword evidence="1" id="KW-0472">Membrane</keyword>
<name>A0A2Z6AWI1_9BACT</name>
<gene>
    <name evidence="2" type="ORF">DFE_0829</name>
</gene>
<accession>A0A2Z6AWI1</accession>
<evidence type="ECO:0008006" key="4">
    <source>
        <dbReference type="Google" id="ProtNLM"/>
    </source>
</evidence>
<organism evidence="2 3">
    <name type="scientific">Desulfovibrio ferrophilus</name>
    <dbReference type="NCBI Taxonomy" id="241368"/>
    <lineage>
        <taxon>Bacteria</taxon>
        <taxon>Pseudomonadati</taxon>
        <taxon>Thermodesulfobacteriota</taxon>
        <taxon>Desulfovibrionia</taxon>
        <taxon>Desulfovibrionales</taxon>
        <taxon>Desulfovibrionaceae</taxon>
        <taxon>Desulfovibrio</taxon>
    </lineage>
</organism>
<feature type="transmembrane region" description="Helical" evidence="1">
    <location>
        <begin position="46"/>
        <end position="66"/>
    </location>
</feature>
<evidence type="ECO:0000313" key="2">
    <source>
        <dbReference type="EMBL" id="BBD07555.1"/>
    </source>
</evidence>
<dbReference type="InterPro" id="IPR007498">
    <property type="entry name" value="PqiA-like"/>
</dbReference>
<dbReference type="Pfam" id="PF04403">
    <property type="entry name" value="PqiA"/>
    <property type="match status" value="1"/>
</dbReference>
<dbReference type="Proteomes" id="UP000269883">
    <property type="component" value="Chromosome"/>
</dbReference>